<dbReference type="Pfam" id="PF01850">
    <property type="entry name" value="PIN"/>
    <property type="match status" value="1"/>
</dbReference>
<dbReference type="GO" id="GO:0046872">
    <property type="term" value="F:metal ion binding"/>
    <property type="evidence" value="ECO:0007669"/>
    <property type="project" value="UniProtKB-KW"/>
</dbReference>
<dbReference type="GO" id="GO:0004518">
    <property type="term" value="F:nuclease activity"/>
    <property type="evidence" value="ECO:0007669"/>
    <property type="project" value="UniProtKB-KW"/>
</dbReference>
<evidence type="ECO:0000256" key="1">
    <source>
        <dbReference type="ARBA" id="ARBA00001946"/>
    </source>
</evidence>
<name>A0AAV3UNK3_9EURY</name>
<dbReference type="GO" id="GO:0016787">
    <property type="term" value="F:hydrolase activity"/>
    <property type="evidence" value="ECO:0007669"/>
    <property type="project" value="UniProtKB-KW"/>
</dbReference>
<evidence type="ECO:0000256" key="6">
    <source>
        <dbReference type="ARBA" id="ARBA00038093"/>
    </source>
</evidence>
<dbReference type="GeneID" id="68615725"/>
<keyword evidence="5" id="KW-0460">Magnesium</keyword>
<dbReference type="InterPro" id="IPR050556">
    <property type="entry name" value="Type_II_TA_system_RNase"/>
</dbReference>
<sequence length="147" mass="16208">MNTRQTEGPAILDTSFIVDYFEALPATQTLLNHSVDDSEGTVEIPTIVLYELYHGAILSDSPHDSVERVNSELEWANRIGFDPADAEEAGRIQAELTGQGRKIGSTDVLLAGIARNRNQCLITADNHFDEINGLAVFNHRTDDVEQL</sequence>
<proteinExistence type="inferred from homology"/>
<evidence type="ECO:0000256" key="3">
    <source>
        <dbReference type="ARBA" id="ARBA00022723"/>
    </source>
</evidence>
<feature type="domain" description="PIN" evidence="7">
    <location>
        <begin position="11"/>
        <end position="132"/>
    </location>
</feature>
<keyword evidence="9" id="KW-1185">Reference proteome</keyword>
<dbReference type="PANTHER" id="PTHR33653">
    <property type="entry name" value="RIBONUCLEASE VAPC2"/>
    <property type="match status" value="1"/>
</dbReference>
<evidence type="ECO:0000256" key="2">
    <source>
        <dbReference type="ARBA" id="ARBA00022722"/>
    </source>
</evidence>
<evidence type="ECO:0000313" key="8">
    <source>
        <dbReference type="EMBL" id="GAA5061268.1"/>
    </source>
</evidence>
<keyword evidence="4" id="KW-0378">Hydrolase</keyword>
<keyword evidence="2" id="KW-0540">Nuclease</keyword>
<dbReference type="PANTHER" id="PTHR33653:SF1">
    <property type="entry name" value="RIBONUCLEASE VAPC2"/>
    <property type="match status" value="1"/>
</dbReference>
<protein>
    <recommendedName>
        <fullName evidence="7">PIN domain-containing protein</fullName>
    </recommendedName>
</protein>
<comment type="cofactor">
    <cofactor evidence="1">
        <name>Mg(2+)</name>
        <dbReference type="ChEBI" id="CHEBI:18420"/>
    </cofactor>
</comment>
<gene>
    <name evidence="8" type="ORF">GCM10025751_47360</name>
</gene>
<evidence type="ECO:0000256" key="4">
    <source>
        <dbReference type="ARBA" id="ARBA00022801"/>
    </source>
</evidence>
<keyword evidence="3" id="KW-0479">Metal-binding</keyword>
<dbReference type="Gene3D" id="3.40.50.1010">
    <property type="entry name" value="5'-nuclease"/>
    <property type="match status" value="1"/>
</dbReference>
<comment type="caution">
    <text evidence="8">The sequence shown here is derived from an EMBL/GenBank/DDBJ whole genome shotgun (WGS) entry which is preliminary data.</text>
</comment>
<comment type="similarity">
    <text evidence="6">Belongs to the PINc/VapC protein family.</text>
</comment>
<reference evidence="8 9" key="1">
    <citation type="journal article" date="2019" name="Int. J. Syst. Evol. Microbiol.">
        <title>The Global Catalogue of Microorganisms (GCM) 10K type strain sequencing project: providing services to taxonomists for standard genome sequencing and annotation.</title>
        <authorList>
            <consortium name="The Broad Institute Genomics Platform"/>
            <consortium name="The Broad Institute Genome Sequencing Center for Infectious Disease"/>
            <person name="Wu L."/>
            <person name="Ma J."/>
        </authorList>
    </citation>
    <scope>NUCLEOTIDE SEQUENCE [LARGE SCALE GENOMIC DNA]</scope>
    <source>
        <strain evidence="8 9">JCM 17504</strain>
    </source>
</reference>
<evidence type="ECO:0000313" key="9">
    <source>
        <dbReference type="Proteomes" id="UP001501729"/>
    </source>
</evidence>
<dbReference type="RefSeq" id="WP_227777046.1">
    <property type="nucleotide sequence ID" value="NZ_BAABKX010000019.1"/>
</dbReference>
<dbReference type="InterPro" id="IPR029060">
    <property type="entry name" value="PIN-like_dom_sf"/>
</dbReference>
<dbReference type="EMBL" id="BAABKX010000019">
    <property type="protein sequence ID" value="GAA5061268.1"/>
    <property type="molecule type" value="Genomic_DNA"/>
</dbReference>
<dbReference type="SUPFAM" id="SSF88723">
    <property type="entry name" value="PIN domain-like"/>
    <property type="match status" value="1"/>
</dbReference>
<accession>A0AAV3UNK3</accession>
<evidence type="ECO:0000259" key="7">
    <source>
        <dbReference type="Pfam" id="PF01850"/>
    </source>
</evidence>
<dbReference type="AlphaFoldDB" id="A0AAV3UNK3"/>
<dbReference type="InterPro" id="IPR002716">
    <property type="entry name" value="PIN_dom"/>
</dbReference>
<evidence type="ECO:0000256" key="5">
    <source>
        <dbReference type="ARBA" id="ARBA00022842"/>
    </source>
</evidence>
<dbReference type="Proteomes" id="UP001501729">
    <property type="component" value="Unassembled WGS sequence"/>
</dbReference>
<organism evidence="8 9">
    <name type="scientific">Haladaptatus pallidirubidus</name>
    <dbReference type="NCBI Taxonomy" id="1008152"/>
    <lineage>
        <taxon>Archaea</taxon>
        <taxon>Methanobacteriati</taxon>
        <taxon>Methanobacteriota</taxon>
        <taxon>Stenosarchaea group</taxon>
        <taxon>Halobacteria</taxon>
        <taxon>Halobacteriales</taxon>
        <taxon>Haladaptataceae</taxon>
        <taxon>Haladaptatus</taxon>
    </lineage>
</organism>